<dbReference type="Proteomes" id="UP000712600">
    <property type="component" value="Unassembled WGS sequence"/>
</dbReference>
<name>A0A8S9R357_BRACR</name>
<dbReference type="EMBL" id="QGKX02000996">
    <property type="protein sequence ID" value="KAF3556900.1"/>
    <property type="molecule type" value="Genomic_DNA"/>
</dbReference>
<evidence type="ECO:0000313" key="2">
    <source>
        <dbReference type="Proteomes" id="UP000712600"/>
    </source>
</evidence>
<evidence type="ECO:0000313" key="1">
    <source>
        <dbReference type="EMBL" id="KAF3556900.1"/>
    </source>
</evidence>
<proteinExistence type="predicted"/>
<gene>
    <name evidence="1" type="ORF">F2Q69_00014598</name>
</gene>
<organism evidence="1 2">
    <name type="scientific">Brassica cretica</name>
    <name type="common">Mustard</name>
    <dbReference type="NCBI Taxonomy" id="69181"/>
    <lineage>
        <taxon>Eukaryota</taxon>
        <taxon>Viridiplantae</taxon>
        <taxon>Streptophyta</taxon>
        <taxon>Embryophyta</taxon>
        <taxon>Tracheophyta</taxon>
        <taxon>Spermatophyta</taxon>
        <taxon>Magnoliopsida</taxon>
        <taxon>eudicotyledons</taxon>
        <taxon>Gunneridae</taxon>
        <taxon>Pentapetalae</taxon>
        <taxon>rosids</taxon>
        <taxon>malvids</taxon>
        <taxon>Brassicales</taxon>
        <taxon>Brassicaceae</taxon>
        <taxon>Brassiceae</taxon>
        <taxon>Brassica</taxon>
    </lineage>
</organism>
<sequence>MNTSNQRESNENINRLILDSDMYRHHVEKLHSTNRNLKIRSCNRPTQETSRSLSPRGSTVITIAYWQLLPCVYHNTHKSRSYRLTRKHMHNSRNEIGTSFEFVAEYKGGSPDETKSNRSG</sequence>
<accession>A0A8S9R357</accession>
<comment type="caution">
    <text evidence="1">The sequence shown here is derived from an EMBL/GenBank/DDBJ whole genome shotgun (WGS) entry which is preliminary data.</text>
</comment>
<protein>
    <submittedName>
        <fullName evidence="1">Uncharacterized protein</fullName>
    </submittedName>
</protein>
<reference evidence="1" key="1">
    <citation type="submission" date="2019-12" db="EMBL/GenBank/DDBJ databases">
        <title>Genome sequencing and annotation of Brassica cretica.</title>
        <authorList>
            <person name="Studholme D.J."/>
            <person name="Sarris P."/>
        </authorList>
    </citation>
    <scope>NUCLEOTIDE SEQUENCE</scope>
    <source>
        <strain evidence="1">PFS-109/04</strain>
        <tissue evidence="1">Leaf</tissue>
    </source>
</reference>
<dbReference type="AlphaFoldDB" id="A0A8S9R357"/>